<dbReference type="GO" id="GO:0043291">
    <property type="term" value="C:RAVE complex"/>
    <property type="evidence" value="ECO:0007669"/>
    <property type="project" value="TreeGrafter"/>
</dbReference>
<dbReference type="InterPro" id="IPR052208">
    <property type="entry name" value="DmX-like/RAVE_component"/>
</dbReference>
<dbReference type="EMBL" id="LXQA010013406">
    <property type="protein sequence ID" value="MCH88048.1"/>
    <property type="molecule type" value="Genomic_DNA"/>
</dbReference>
<proteinExistence type="predicted"/>
<gene>
    <name evidence="1" type="ORF">A2U01_0008929</name>
</gene>
<evidence type="ECO:0000313" key="1">
    <source>
        <dbReference type="EMBL" id="MCH88048.1"/>
    </source>
</evidence>
<sequence length="334" mass="38215">MVQPFLIAHDGCNPYEVDMVNLKKLIPEVAQLLDQNSFITNIENLQVSKGAEDKPGADIKCPVPDDERWKILGTCLWQHMSRFMISNLNLVLAKLEDENLSGSFHRYRESNTPSNMNHSPRNMDFDSIDLPEQILLVTFSLCDLLTTTVTHISSYHVKQLAQFLWQKLENDSNAMTLEWLKQTSQSEPNQHEVPDFLELMNRKDNSLVHQLLWDHCANPKLIRDCFAQEKLNWSKDLNQKPTKGWNDLYTIMTGLYKTDEVGSPVKGTFLSSHASARSNQKDIICANIDDFQSPREVYKRNGELLEALCINSTNQQEAAVASNRKVCPLNFLSF</sequence>
<accession>A0A392MN30</accession>
<dbReference type="Proteomes" id="UP000265520">
    <property type="component" value="Unassembled WGS sequence"/>
</dbReference>
<organism evidence="1 2">
    <name type="scientific">Trifolium medium</name>
    <dbReference type="NCBI Taxonomy" id="97028"/>
    <lineage>
        <taxon>Eukaryota</taxon>
        <taxon>Viridiplantae</taxon>
        <taxon>Streptophyta</taxon>
        <taxon>Embryophyta</taxon>
        <taxon>Tracheophyta</taxon>
        <taxon>Spermatophyta</taxon>
        <taxon>Magnoliopsida</taxon>
        <taxon>eudicotyledons</taxon>
        <taxon>Gunneridae</taxon>
        <taxon>Pentapetalae</taxon>
        <taxon>rosids</taxon>
        <taxon>fabids</taxon>
        <taxon>Fabales</taxon>
        <taxon>Fabaceae</taxon>
        <taxon>Papilionoideae</taxon>
        <taxon>50 kb inversion clade</taxon>
        <taxon>NPAAA clade</taxon>
        <taxon>Hologalegina</taxon>
        <taxon>IRL clade</taxon>
        <taxon>Trifolieae</taxon>
        <taxon>Trifolium</taxon>
    </lineage>
</organism>
<keyword evidence="2" id="KW-1185">Reference proteome</keyword>
<reference evidence="1 2" key="1">
    <citation type="journal article" date="2018" name="Front. Plant Sci.">
        <title>Red Clover (Trifolium pratense) and Zigzag Clover (T. medium) - A Picture of Genomic Similarities and Differences.</title>
        <authorList>
            <person name="Dluhosova J."/>
            <person name="Istvanek J."/>
            <person name="Nedelnik J."/>
            <person name="Repkova J."/>
        </authorList>
    </citation>
    <scope>NUCLEOTIDE SEQUENCE [LARGE SCALE GENOMIC DNA]</scope>
    <source>
        <strain evidence="2">cv. 10/8</strain>
        <tissue evidence="1">Leaf</tissue>
    </source>
</reference>
<dbReference type="GO" id="GO:0007035">
    <property type="term" value="P:vacuolar acidification"/>
    <property type="evidence" value="ECO:0007669"/>
    <property type="project" value="TreeGrafter"/>
</dbReference>
<comment type="caution">
    <text evidence="1">The sequence shown here is derived from an EMBL/GenBank/DDBJ whole genome shotgun (WGS) entry which is preliminary data.</text>
</comment>
<dbReference type="AlphaFoldDB" id="A0A392MN30"/>
<dbReference type="PANTHER" id="PTHR13950:SF9">
    <property type="entry name" value="RABCONNECTIN-3A"/>
    <property type="match status" value="1"/>
</dbReference>
<evidence type="ECO:0000313" key="2">
    <source>
        <dbReference type="Proteomes" id="UP000265520"/>
    </source>
</evidence>
<protein>
    <submittedName>
        <fullName evidence="1">Uncharacterized protein</fullName>
    </submittedName>
</protein>
<name>A0A392MN30_9FABA</name>
<dbReference type="PANTHER" id="PTHR13950">
    <property type="entry name" value="RABCONNECTIN-RELATED"/>
    <property type="match status" value="1"/>
</dbReference>